<evidence type="ECO:0000313" key="4">
    <source>
        <dbReference type="EMBL" id="GMR52443.1"/>
    </source>
</evidence>
<dbReference type="GO" id="GO:0001227">
    <property type="term" value="F:DNA-binding transcription repressor activity, RNA polymerase II-specific"/>
    <property type="evidence" value="ECO:0007669"/>
    <property type="project" value="InterPro"/>
</dbReference>
<accession>A0AAN5CWV9</accession>
<feature type="compositionally biased region" description="Low complexity" evidence="2">
    <location>
        <begin position="221"/>
        <end position="234"/>
    </location>
</feature>
<dbReference type="PANTHER" id="PTHR13076">
    <property type="entry name" value="COILED-COIL AND C2 DOMAIN-CONTAINING PROTEIN 1-LIKE"/>
    <property type="match status" value="1"/>
</dbReference>
<dbReference type="Proteomes" id="UP001328107">
    <property type="component" value="Unassembled WGS sequence"/>
</dbReference>
<feature type="compositionally biased region" description="Pro residues" evidence="2">
    <location>
        <begin position="235"/>
        <end position="249"/>
    </location>
</feature>
<dbReference type="PRINTS" id="PR01217">
    <property type="entry name" value="PRICHEXTENSN"/>
</dbReference>
<feature type="non-terminal residue" evidence="4">
    <location>
        <position position="1"/>
    </location>
</feature>
<dbReference type="SUPFAM" id="SSF49562">
    <property type="entry name" value="C2 domain (Calcium/lipid-binding domain, CaLB)"/>
    <property type="match status" value="1"/>
</dbReference>
<name>A0AAN5CWV9_9BILA</name>
<evidence type="ECO:0000256" key="2">
    <source>
        <dbReference type="SAM" id="MobiDB-lite"/>
    </source>
</evidence>
<feature type="region of interest" description="Disordered" evidence="2">
    <location>
        <begin position="402"/>
        <end position="425"/>
    </location>
</feature>
<feature type="compositionally biased region" description="Basic and acidic residues" evidence="2">
    <location>
        <begin position="79"/>
        <end position="88"/>
    </location>
</feature>
<dbReference type="Pfam" id="PF00168">
    <property type="entry name" value="C2"/>
    <property type="match status" value="1"/>
</dbReference>
<gene>
    <name evidence="4" type="ORF">PMAYCL1PPCAC_22638</name>
</gene>
<feature type="compositionally biased region" description="Pro residues" evidence="2">
    <location>
        <begin position="52"/>
        <end position="71"/>
    </location>
</feature>
<evidence type="ECO:0000256" key="1">
    <source>
        <dbReference type="ARBA" id="ARBA00010672"/>
    </source>
</evidence>
<dbReference type="SMART" id="SM00685">
    <property type="entry name" value="DM14"/>
    <property type="match status" value="2"/>
</dbReference>
<organism evidence="4 5">
    <name type="scientific">Pristionchus mayeri</name>
    <dbReference type="NCBI Taxonomy" id="1317129"/>
    <lineage>
        <taxon>Eukaryota</taxon>
        <taxon>Metazoa</taxon>
        <taxon>Ecdysozoa</taxon>
        <taxon>Nematoda</taxon>
        <taxon>Chromadorea</taxon>
        <taxon>Rhabditida</taxon>
        <taxon>Rhabditina</taxon>
        <taxon>Diplogasteromorpha</taxon>
        <taxon>Diplogasteroidea</taxon>
        <taxon>Neodiplogasteridae</taxon>
        <taxon>Pristionchus</taxon>
    </lineage>
</organism>
<dbReference type="PROSITE" id="PS50004">
    <property type="entry name" value="C2"/>
    <property type="match status" value="1"/>
</dbReference>
<dbReference type="EMBL" id="BTRK01000005">
    <property type="protein sequence ID" value="GMR52443.1"/>
    <property type="molecule type" value="Genomic_DNA"/>
</dbReference>
<comment type="similarity">
    <text evidence="1">Belongs to the CC2D1 family.</text>
</comment>
<sequence>SSEWSMDFSHMEDAVYGGDLENDAELLAELEALAGGGGGAPPPARRTAAAAPPAPPTRRPAPAPAAPPPAPLRQLGAADLERALRADALEDGEDDGQLELKEGLEDELAALIGEEGGVVEEEERPPPVPVRAAPSSAPPADAPPALPPRGASAAVPQEEGQFQAGYLRRLGDHYAKMQAAETNELKANRYKRSVDKCRELEKRAASGRAVDEAEFPPAPPGFGALSASVASAASAPPPPTSQAPPPPAAPTAAPVAAPPETSGDPKMQQIKDLLTRRRDLFIANAKAAVAARDKEAATEYVAASKQFDEAIAALDTVSADDIDPAEIPPSPPPYRKKVVVDNTPAATFEEGLQKRKARFDAMAEDYKAKGDDRRCRMNQRQAAAYADAIKAAARGQPVTVAELPSLPDMPPLPKQQMKGGASGAAGAARPKAAAAASVSASSCAAAAASRSGTDQQLAFVEERQRQFKVAALAAKNAGNMELAKKYLTEAKGFDRMIAACRAGLNVDITNTPIPPQVTTSKAALQPTMEGESQRASTSDDGDAVLATLEKDLITQVQVAENNRLRFTRLGDVAKVRQFEEWAKAAKQDLMLIREVARRGLRTPKFHREQRQIPSADFFPDLAEDVLELSILNAVDVPLPAGYEPQHANLYVRYTLPYPTDTPQTGKTKYAAGSRSPNWNETIVLQIGSKKARGNKLLRVLKRLPLKLEVYQKGGFLRSDKLIGTGECKLDGLETKAEVEEGAPLKDGRKATGGVVSARVRIREPLGDTKGAARSINWLVIDA</sequence>
<dbReference type="SMART" id="SM00239">
    <property type="entry name" value="C2"/>
    <property type="match status" value="1"/>
</dbReference>
<reference evidence="5" key="1">
    <citation type="submission" date="2022-10" db="EMBL/GenBank/DDBJ databases">
        <title>Genome assembly of Pristionchus species.</title>
        <authorList>
            <person name="Yoshida K."/>
            <person name="Sommer R.J."/>
        </authorList>
    </citation>
    <scope>NUCLEOTIDE SEQUENCE [LARGE SCALE GENOMIC DNA]</scope>
    <source>
        <strain evidence="5">RS5460</strain>
    </source>
</reference>
<feature type="region of interest" description="Disordered" evidence="2">
    <location>
        <begin position="201"/>
        <end position="272"/>
    </location>
</feature>
<dbReference type="Pfam" id="PF21528">
    <property type="entry name" value="CC2D1A-B_DM14"/>
    <property type="match status" value="1"/>
</dbReference>
<dbReference type="InterPro" id="IPR035892">
    <property type="entry name" value="C2_domain_sf"/>
</dbReference>
<dbReference type="InterPro" id="IPR039725">
    <property type="entry name" value="CC2D1A/B"/>
</dbReference>
<keyword evidence="5" id="KW-1185">Reference proteome</keyword>
<feature type="domain" description="C2" evidence="3">
    <location>
        <begin position="607"/>
        <end position="742"/>
    </location>
</feature>
<dbReference type="Gene3D" id="2.60.40.150">
    <property type="entry name" value="C2 domain"/>
    <property type="match status" value="1"/>
</dbReference>
<proteinExistence type="inferred from homology"/>
<feature type="compositionally biased region" description="Low complexity" evidence="2">
    <location>
        <begin position="250"/>
        <end position="259"/>
    </location>
</feature>
<feature type="region of interest" description="Disordered" evidence="2">
    <location>
        <begin position="32"/>
        <end position="157"/>
    </location>
</feature>
<evidence type="ECO:0000313" key="5">
    <source>
        <dbReference type="Proteomes" id="UP001328107"/>
    </source>
</evidence>
<dbReference type="InterPro" id="IPR006608">
    <property type="entry name" value="CC2D1A/B_DM14"/>
</dbReference>
<dbReference type="AlphaFoldDB" id="A0AAN5CWV9"/>
<dbReference type="InterPro" id="IPR000008">
    <property type="entry name" value="C2_dom"/>
</dbReference>
<protein>
    <recommendedName>
        <fullName evidence="3">C2 domain-containing protein</fullName>
    </recommendedName>
</protein>
<evidence type="ECO:0000259" key="3">
    <source>
        <dbReference type="PROSITE" id="PS50004"/>
    </source>
</evidence>
<feature type="compositionally biased region" description="Pro residues" evidence="2">
    <location>
        <begin position="136"/>
        <end position="147"/>
    </location>
</feature>
<comment type="caution">
    <text evidence="4">The sequence shown here is derived from an EMBL/GenBank/DDBJ whole genome shotgun (WGS) entry which is preliminary data.</text>
</comment>
<dbReference type="PANTHER" id="PTHR13076:SF9">
    <property type="entry name" value="COILED-COIL AND C2 DOMAIN-CONTAINING PROTEIN 1-LIKE"/>
    <property type="match status" value="1"/>
</dbReference>